<dbReference type="InterPro" id="IPR011008">
    <property type="entry name" value="Dimeric_a/b-barrel"/>
</dbReference>
<feature type="domain" description="HTH asnC-type" evidence="4">
    <location>
        <begin position="6"/>
        <end position="67"/>
    </location>
</feature>
<dbReference type="PRINTS" id="PR00033">
    <property type="entry name" value="HTHASNC"/>
</dbReference>
<keyword evidence="2" id="KW-0238">DNA-binding</keyword>
<dbReference type="SMART" id="SM00344">
    <property type="entry name" value="HTH_ASNC"/>
    <property type="match status" value="1"/>
</dbReference>
<reference evidence="5" key="1">
    <citation type="submission" date="2018-05" db="EMBL/GenBank/DDBJ databases">
        <authorList>
            <person name="Lanie J.A."/>
            <person name="Ng W.-L."/>
            <person name="Kazmierczak K.M."/>
            <person name="Andrzejewski T.M."/>
            <person name="Davidsen T.M."/>
            <person name="Wayne K.J."/>
            <person name="Tettelin H."/>
            <person name="Glass J.I."/>
            <person name="Rusch D."/>
            <person name="Podicherti R."/>
            <person name="Tsui H.-C.T."/>
            <person name="Winkler M.E."/>
        </authorList>
    </citation>
    <scope>NUCLEOTIDE SEQUENCE</scope>
</reference>
<dbReference type="GO" id="GO:0043565">
    <property type="term" value="F:sequence-specific DNA binding"/>
    <property type="evidence" value="ECO:0007669"/>
    <property type="project" value="InterPro"/>
</dbReference>
<dbReference type="Gene3D" id="1.10.10.10">
    <property type="entry name" value="Winged helix-like DNA-binding domain superfamily/Winged helix DNA-binding domain"/>
    <property type="match status" value="1"/>
</dbReference>
<proteinExistence type="predicted"/>
<evidence type="ECO:0000313" key="5">
    <source>
        <dbReference type="EMBL" id="SVA12168.1"/>
    </source>
</evidence>
<keyword evidence="1" id="KW-0805">Transcription regulation</keyword>
<dbReference type="GO" id="GO:0005829">
    <property type="term" value="C:cytosol"/>
    <property type="evidence" value="ECO:0007669"/>
    <property type="project" value="TreeGrafter"/>
</dbReference>
<dbReference type="InterPro" id="IPR000485">
    <property type="entry name" value="AsnC-type_HTH_dom"/>
</dbReference>
<dbReference type="SUPFAM" id="SSF54909">
    <property type="entry name" value="Dimeric alpha+beta barrel"/>
    <property type="match status" value="1"/>
</dbReference>
<dbReference type="Pfam" id="PF01037">
    <property type="entry name" value="AsnC_trans_reg"/>
    <property type="match status" value="1"/>
</dbReference>
<sequence>MNRNTLDFIDIKILDKLQENGRTSNVDLADYIDLSAPPCLRRVRSLENSGFIKGYHAELDPPKLGFEVTVFAMVGLHNQAESDLIAFEERISQLDYVRECHMLNGEIDFILKCVAPDLSSFQSFLTNELTSAPNVASVKTSLTIRQSKYLPGVPLGK</sequence>
<dbReference type="InterPro" id="IPR019887">
    <property type="entry name" value="Tscrpt_reg_AsnC/Lrp_C"/>
</dbReference>
<name>A0A381T9A5_9ZZZZ</name>
<dbReference type="Gene3D" id="3.30.70.920">
    <property type="match status" value="1"/>
</dbReference>
<evidence type="ECO:0000256" key="2">
    <source>
        <dbReference type="ARBA" id="ARBA00023125"/>
    </source>
</evidence>
<evidence type="ECO:0000259" key="4">
    <source>
        <dbReference type="PROSITE" id="PS50956"/>
    </source>
</evidence>
<protein>
    <recommendedName>
        <fullName evidence="4">HTH asnC-type domain-containing protein</fullName>
    </recommendedName>
</protein>
<organism evidence="5">
    <name type="scientific">marine metagenome</name>
    <dbReference type="NCBI Taxonomy" id="408172"/>
    <lineage>
        <taxon>unclassified sequences</taxon>
        <taxon>metagenomes</taxon>
        <taxon>ecological metagenomes</taxon>
    </lineage>
</organism>
<dbReference type="EMBL" id="UINC01004147">
    <property type="protein sequence ID" value="SVA12168.1"/>
    <property type="molecule type" value="Genomic_DNA"/>
</dbReference>
<evidence type="ECO:0000256" key="1">
    <source>
        <dbReference type="ARBA" id="ARBA00023015"/>
    </source>
</evidence>
<dbReference type="SUPFAM" id="SSF46785">
    <property type="entry name" value="Winged helix' DNA-binding domain"/>
    <property type="match status" value="1"/>
</dbReference>
<dbReference type="PROSITE" id="PS50956">
    <property type="entry name" value="HTH_ASNC_2"/>
    <property type="match status" value="1"/>
</dbReference>
<dbReference type="CDD" id="cd00090">
    <property type="entry name" value="HTH_ARSR"/>
    <property type="match status" value="1"/>
</dbReference>
<dbReference type="InterPro" id="IPR019888">
    <property type="entry name" value="Tscrpt_reg_AsnC-like"/>
</dbReference>
<accession>A0A381T9A5</accession>
<dbReference type="InterPro" id="IPR036390">
    <property type="entry name" value="WH_DNA-bd_sf"/>
</dbReference>
<dbReference type="AlphaFoldDB" id="A0A381T9A5"/>
<dbReference type="PANTHER" id="PTHR30154:SF34">
    <property type="entry name" value="TRANSCRIPTIONAL REGULATOR AZLB"/>
    <property type="match status" value="1"/>
</dbReference>
<dbReference type="PANTHER" id="PTHR30154">
    <property type="entry name" value="LEUCINE-RESPONSIVE REGULATORY PROTEIN"/>
    <property type="match status" value="1"/>
</dbReference>
<dbReference type="GO" id="GO:0043200">
    <property type="term" value="P:response to amino acid"/>
    <property type="evidence" value="ECO:0007669"/>
    <property type="project" value="TreeGrafter"/>
</dbReference>
<dbReference type="Pfam" id="PF13412">
    <property type="entry name" value="HTH_24"/>
    <property type="match status" value="1"/>
</dbReference>
<dbReference type="InterPro" id="IPR036388">
    <property type="entry name" value="WH-like_DNA-bd_sf"/>
</dbReference>
<dbReference type="InterPro" id="IPR011991">
    <property type="entry name" value="ArsR-like_HTH"/>
</dbReference>
<gene>
    <name evidence="5" type="ORF">METZ01_LOCUS65022</name>
</gene>
<evidence type="ECO:0000256" key="3">
    <source>
        <dbReference type="ARBA" id="ARBA00023163"/>
    </source>
</evidence>
<keyword evidence="3" id="KW-0804">Transcription</keyword>